<dbReference type="InterPro" id="IPR013328">
    <property type="entry name" value="6PGD_dom2"/>
</dbReference>
<dbReference type="Pfam" id="PF00725">
    <property type="entry name" value="3HCDH"/>
    <property type="match status" value="1"/>
</dbReference>
<accession>A0A5N7CKX9</accession>
<dbReference type="PANTHER" id="PTHR48075">
    <property type="entry name" value="3-HYDROXYACYL-COA DEHYDROGENASE FAMILY PROTEIN"/>
    <property type="match status" value="1"/>
</dbReference>
<dbReference type="InterPro" id="IPR008927">
    <property type="entry name" value="6-PGluconate_DH-like_C_sf"/>
</dbReference>
<dbReference type="EMBL" id="ML735225">
    <property type="protein sequence ID" value="KAE8394133.1"/>
    <property type="molecule type" value="Genomic_DNA"/>
</dbReference>
<dbReference type="PANTHER" id="PTHR48075:SF3">
    <property type="entry name" value="3-HYDROXYACYL-COA DEHYDROGENASE"/>
    <property type="match status" value="1"/>
</dbReference>
<dbReference type="SUPFAM" id="SSF48179">
    <property type="entry name" value="6-phosphogluconate dehydrogenase C-terminal domain-like"/>
    <property type="match status" value="1"/>
</dbReference>
<evidence type="ECO:0000313" key="2">
    <source>
        <dbReference type="EMBL" id="KAE8394133.1"/>
    </source>
</evidence>
<name>A0A5N7CKX9_PETAA</name>
<sequence length="209" mass="24033">MFTAAGYDMNQSDQSEEALSSVLDYSNNHITKYPSADCTPRIKLIFFPPESNAEKITSPRRRLVCNMHLYLPPEMRPIELMLMTAGETYPEVFPFPYLGPERRWDASCYCWQGVNWVSSLIPPFWRRPSNTQLPSFVFNCLCVAVKRETLAVFAEDISSPTEIDTLWKEMRSTRRGPCALIDKIGLDTVAFIDDNYIYERHINSAVTLD</sequence>
<dbReference type="GO" id="GO:0006631">
    <property type="term" value="P:fatty acid metabolic process"/>
    <property type="evidence" value="ECO:0007669"/>
    <property type="project" value="InterPro"/>
</dbReference>
<reference evidence="2" key="1">
    <citation type="submission" date="2019-04" db="EMBL/GenBank/DDBJ databases">
        <title>Friends and foes A comparative genomics studyof 23 Aspergillus species from section Flavi.</title>
        <authorList>
            <consortium name="DOE Joint Genome Institute"/>
            <person name="Kjaerbolling I."/>
            <person name="Vesth T."/>
            <person name="Frisvad J.C."/>
            <person name="Nybo J.L."/>
            <person name="Theobald S."/>
            <person name="Kildgaard S."/>
            <person name="Isbrandt T."/>
            <person name="Kuo A."/>
            <person name="Sato A."/>
            <person name="Lyhne E.K."/>
            <person name="Kogle M.E."/>
            <person name="Wiebenga A."/>
            <person name="Kun R.S."/>
            <person name="Lubbers R.J."/>
            <person name="Makela M.R."/>
            <person name="Barry K."/>
            <person name="Chovatia M."/>
            <person name="Clum A."/>
            <person name="Daum C."/>
            <person name="Haridas S."/>
            <person name="He G."/>
            <person name="LaButti K."/>
            <person name="Lipzen A."/>
            <person name="Mondo S."/>
            <person name="Riley R."/>
            <person name="Salamov A."/>
            <person name="Simmons B.A."/>
            <person name="Magnuson J.K."/>
            <person name="Henrissat B."/>
            <person name="Mortensen U.H."/>
            <person name="Larsen T.O."/>
            <person name="Devries R.P."/>
            <person name="Grigoriev I.V."/>
            <person name="Machida M."/>
            <person name="Baker S.E."/>
            <person name="Andersen M.R."/>
        </authorList>
    </citation>
    <scope>NUCLEOTIDE SEQUENCE [LARGE SCALE GENOMIC DNA]</scope>
    <source>
        <strain evidence="2">IBT 14317</strain>
    </source>
</reference>
<proteinExistence type="predicted"/>
<dbReference type="Proteomes" id="UP000326877">
    <property type="component" value="Unassembled WGS sequence"/>
</dbReference>
<feature type="domain" description="3-hydroxyacyl-CoA dehydrogenase C-terminal" evidence="1">
    <location>
        <begin position="136"/>
        <end position="194"/>
    </location>
</feature>
<evidence type="ECO:0000259" key="1">
    <source>
        <dbReference type="Pfam" id="PF00725"/>
    </source>
</evidence>
<protein>
    <recommendedName>
        <fullName evidence="1">3-hydroxyacyl-CoA dehydrogenase C-terminal domain-containing protein</fullName>
    </recommendedName>
</protein>
<gene>
    <name evidence="2" type="ORF">BDV23DRAFT_179937</name>
</gene>
<dbReference type="AlphaFoldDB" id="A0A5N7CKX9"/>
<dbReference type="OrthoDB" id="5958943at2759"/>
<dbReference type="Gene3D" id="1.10.1040.10">
    <property type="entry name" value="N-(1-d-carboxylethyl)-l-norvaline Dehydrogenase, domain 2"/>
    <property type="match status" value="1"/>
</dbReference>
<dbReference type="GO" id="GO:0016616">
    <property type="term" value="F:oxidoreductase activity, acting on the CH-OH group of donors, NAD or NADP as acceptor"/>
    <property type="evidence" value="ECO:0007669"/>
    <property type="project" value="InterPro"/>
</dbReference>
<dbReference type="InterPro" id="IPR006108">
    <property type="entry name" value="3HC_DH_C"/>
</dbReference>
<organism evidence="2">
    <name type="scientific">Petromyces alliaceus</name>
    <name type="common">Aspergillus alliaceus</name>
    <dbReference type="NCBI Taxonomy" id="209559"/>
    <lineage>
        <taxon>Eukaryota</taxon>
        <taxon>Fungi</taxon>
        <taxon>Dikarya</taxon>
        <taxon>Ascomycota</taxon>
        <taxon>Pezizomycotina</taxon>
        <taxon>Eurotiomycetes</taxon>
        <taxon>Eurotiomycetidae</taxon>
        <taxon>Eurotiales</taxon>
        <taxon>Aspergillaceae</taxon>
        <taxon>Aspergillus</taxon>
        <taxon>Aspergillus subgen. Circumdati</taxon>
    </lineage>
</organism>